<comment type="caution">
    <text evidence="8">The sequence shown here is derived from an EMBL/GenBank/DDBJ whole genome shotgun (WGS) entry which is preliminary data.</text>
</comment>
<dbReference type="PANTHER" id="PTHR30619:SF1">
    <property type="entry name" value="RECOMBINATION PROTEIN 2"/>
    <property type="match status" value="1"/>
</dbReference>
<keyword evidence="2" id="KW-1003">Cell membrane</keyword>
<dbReference type="Proteomes" id="UP000034531">
    <property type="component" value="Unassembled WGS sequence"/>
</dbReference>
<dbReference type="AlphaFoldDB" id="A0A0G0UKF8"/>
<feature type="domain" description="ComEC/Rec2-related protein" evidence="7">
    <location>
        <begin position="138"/>
        <end position="444"/>
    </location>
</feature>
<evidence type="ECO:0000313" key="9">
    <source>
        <dbReference type="Proteomes" id="UP000034531"/>
    </source>
</evidence>
<feature type="transmembrane region" description="Helical" evidence="6">
    <location>
        <begin position="428"/>
        <end position="445"/>
    </location>
</feature>
<evidence type="ECO:0000256" key="2">
    <source>
        <dbReference type="ARBA" id="ARBA00022475"/>
    </source>
</evidence>
<evidence type="ECO:0000256" key="4">
    <source>
        <dbReference type="ARBA" id="ARBA00022989"/>
    </source>
</evidence>
<dbReference type="PANTHER" id="PTHR30619">
    <property type="entry name" value="DNA INTERNALIZATION/COMPETENCE PROTEIN COMEC/REC2"/>
    <property type="match status" value="1"/>
</dbReference>
<feature type="transmembrane region" description="Helical" evidence="6">
    <location>
        <begin position="264"/>
        <end position="283"/>
    </location>
</feature>
<feature type="transmembrane region" description="Helical" evidence="6">
    <location>
        <begin position="180"/>
        <end position="195"/>
    </location>
</feature>
<dbReference type="InterPro" id="IPR004477">
    <property type="entry name" value="ComEC_N"/>
</dbReference>
<keyword evidence="5 6" id="KW-0472">Membrane</keyword>
<comment type="subcellular location">
    <subcellularLocation>
        <location evidence="1">Cell membrane</location>
        <topology evidence="1">Multi-pass membrane protein</topology>
    </subcellularLocation>
</comment>
<dbReference type="EMBL" id="LBYI01000007">
    <property type="protein sequence ID" value="KKR50737.1"/>
    <property type="molecule type" value="Genomic_DNA"/>
</dbReference>
<reference evidence="8 9" key="1">
    <citation type="journal article" date="2015" name="Nature">
        <title>rRNA introns, odd ribosomes, and small enigmatic genomes across a large radiation of phyla.</title>
        <authorList>
            <person name="Brown C.T."/>
            <person name="Hug L.A."/>
            <person name="Thomas B.C."/>
            <person name="Sharon I."/>
            <person name="Castelle C.J."/>
            <person name="Singh A."/>
            <person name="Wilkins M.J."/>
            <person name="Williams K.H."/>
            <person name="Banfield J.F."/>
        </authorList>
    </citation>
    <scope>NUCLEOTIDE SEQUENCE [LARGE SCALE GENOMIC DNA]</scope>
</reference>
<evidence type="ECO:0000256" key="3">
    <source>
        <dbReference type="ARBA" id="ARBA00022692"/>
    </source>
</evidence>
<accession>A0A0G0UKF8</accession>
<protein>
    <submittedName>
        <fullName evidence="8">Internalization-related competence protein ComEC/Rec2 protein</fullName>
    </submittedName>
</protein>
<dbReference type="GO" id="GO:0005886">
    <property type="term" value="C:plasma membrane"/>
    <property type="evidence" value="ECO:0007669"/>
    <property type="project" value="UniProtKB-SubCell"/>
</dbReference>
<feature type="transmembrane region" description="Helical" evidence="6">
    <location>
        <begin position="395"/>
        <end position="416"/>
    </location>
</feature>
<evidence type="ECO:0000256" key="5">
    <source>
        <dbReference type="ARBA" id="ARBA00023136"/>
    </source>
</evidence>
<dbReference type="NCBIfam" id="TIGR00360">
    <property type="entry name" value="ComEC_N-term"/>
    <property type="match status" value="1"/>
</dbReference>
<feature type="transmembrane region" description="Helical" evidence="6">
    <location>
        <begin position="152"/>
        <end position="173"/>
    </location>
</feature>
<evidence type="ECO:0000256" key="1">
    <source>
        <dbReference type="ARBA" id="ARBA00004651"/>
    </source>
</evidence>
<feature type="transmembrane region" description="Helical" evidence="6">
    <location>
        <begin position="225"/>
        <end position="244"/>
    </location>
</feature>
<sequence>MSKFAYTFLLLFLAFSVAVRLYINKPESLPRNRDLKFEATVKNEPKIYDTGQVISVANAKIYVGLYPRYRVGDRILVSGKINDSGKMFQAKVEKIGSGGGLSAFLGVFRDKISGNINSLMSVREATLISGAVLGVDSIGQRFHDELVKTGTIHVVVVSGQNLMIVAGIFMALAPYIGRKKSVVLATFAVFAYAFITGFEPPVLRAALMVLVTTLALYFGRETNVLWTMGIAGALIVFVFPQSLFEVSFQLTFAASFGIVTLGKYLEGVFNGFVGHALALDYFLSRDQRLVVSLHRTFDSQNSKIVPSKAVSLRIVGGSTAATPFDMIGISLVQNAAIATSAYLFTAPIIIFYFGRISPIAPIANILVAEAVFPMMILGFATAILSLIFMPLAQVLAYLAFVPAFYFSQVVRIFAALPFAQYSFGQGNWILATGIYLILLSFLWITRAKRY</sequence>
<evidence type="ECO:0000259" key="7">
    <source>
        <dbReference type="Pfam" id="PF03772"/>
    </source>
</evidence>
<name>A0A0G0UKF8_9BACT</name>
<dbReference type="Pfam" id="PF03772">
    <property type="entry name" value="Competence"/>
    <property type="match status" value="1"/>
</dbReference>
<organism evidence="8 9">
    <name type="scientific">Candidatus Curtissbacteria bacterium GW2011_GWA1_40_16</name>
    <dbReference type="NCBI Taxonomy" id="1618405"/>
    <lineage>
        <taxon>Bacteria</taxon>
        <taxon>Candidatus Curtissiibacteriota</taxon>
    </lineage>
</organism>
<keyword evidence="3 6" id="KW-0812">Transmembrane</keyword>
<gene>
    <name evidence="8" type="ORF">UT84_C0007G0008</name>
</gene>
<evidence type="ECO:0000256" key="6">
    <source>
        <dbReference type="SAM" id="Phobius"/>
    </source>
</evidence>
<feature type="transmembrane region" description="Helical" evidence="6">
    <location>
        <begin position="365"/>
        <end position="388"/>
    </location>
</feature>
<dbReference type="InterPro" id="IPR052159">
    <property type="entry name" value="Competence_DNA_uptake"/>
</dbReference>
<proteinExistence type="predicted"/>
<feature type="transmembrane region" description="Helical" evidence="6">
    <location>
        <begin position="335"/>
        <end position="353"/>
    </location>
</feature>
<keyword evidence="4 6" id="KW-1133">Transmembrane helix</keyword>
<evidence type="ECO:0000313" key="8">
    <source>
        <dbReference type="EMBL" id="KKR50737.1"/>
    </source>
</evidence>